<dbReference type="Proteomes" id="UP000004994">
    <property type="component" value="Chromosome 11"/>
</dbReference>
<keyword evidence="1" id="KW-0732">Signal</keyword>
<evidence type="ECO:0000256" key="1">
    <source>
        <dbReference type="SAM" id="SignalP"/>
    </source>
</evidence>
<name>A0A3Q7JL27_SOLLC</name>
<sequence>MRFLQGLVLLSLLGDLLECLKLLNEGNVDWWKARLVVLGNIHEYGVKYEETLAPVQKRTTIKKKDRVSKSFDESEYRAMSTS</sequence>
<feature type="signal peptide" evidence="1">
    <location>
        <begin position="1"/>
        <end position="19"/>
    </location>
</feature>
<protein>
    <submittedName>
        <fullName evidence="2">Uncharacterized protein</fullName>
    </submittedName>
</protein>
<accession>A0A3Q7JL27</accession>
<dbReference type="InParanoid" id="A0A3Q7JL27"/>
<reference evidence="2" key="1">
    <citation type="journal article" date="2012" name="Nature">
        <title>The tomato genome sequence provides insights into fleshy fruit evolution.</title>
        <authorList>
            <consortium name="Tomato Genome Consortium"/>
        </authorList>
    </citation>
    <scope>NUCLEOTIDE SEQUENCE [LARGE SCALE GENOMIC DNA]</scope>
    <source>
        <strain evidence="2">cv. Heinz 1706</strain>
    </source>
</reference>
<evidence type="ECO:0000313" key="3">
    <source>
        <dbReference type="Proteomes" id="UP000004994"/>
    </source>
</evidence>
<keyword evidence="3" id="KW-1185">Reference proteome</keyword>
<dbReference type="AlphaFoldDB" id="A0A3Q7JL27"/>
<dbReference type="EnsemblPlants" id="Solyc11g027777.1.1">
    <property type="protein sequence ID" value="Solyc11g027777.1.1"/>
    <property type="gene ID" value="Solyc11g027777.1"/>
</dbReference>
<dbReference type="Gramene" id="Solyc11g027777.1.1">
    <property type="protein sequence ID" value="Solyc11g027777.1.1"/>
    <property type="gene ID" value="Solyc11g027777.1"/>
</dbReference>
<organism evidence="2">
    <name type="scientific">Solanum lycopersicum</name>
    <name type="common">Tomato</name>
    <name type="synonym">Lycopersicon esculentum</name>
    <dbReference type="NCBI Taxonomy" id="4081"/>
    <lineage>
        <taxon>Eukaryota</taxon>
        <taxon>Viridiplantae</taxon>
        <taxon>Streptophyta</taxon>
        <taxon>Embryophyta</taxon>
        <taxon>Tracheophyta</taxon>
        <taxon>Spermatophyta</taxon>
        <taxon>Magnoliopsida</taxon>
        <taxon>eudicotyledons</taxon>
        <taxon>Gunneridae</taxon>
        <taxon>Pentapetalae</taxon>
        <taxon>asterids</taxon>
        <taxon>lamiids</taxon>
        <taxon>Solanales</taxon>
        <taxon>Solanaceae</taxon>
        <taxon>Solanoideae</taxon>
        <taxon>Solaneae</taxon>
        <taxon>Solanum</taxon>
        <taxon>Solanum subgen. Lycopersicon</taxon>
    </lineage>
</organism>
<evidence type="ECO:0000313" key="2">
    <source>
        <dbReference type="EnsemblPlants" id="Solyc11g027777.1.1"/>
    </source>
</evidence>
<feature type="chain" id="PRO_5018711673" evidence="1">
    <location>
        <begin position="20"/>
        <end position="82"/>
    </location>
</feature>
<proteinExistence type="predicted"/>
<reference evidence="2" key="2">
    <citation type="submission" date="2019-01" db="UniProtKB">
        <authorList>
            <consortium name="EnsemblPlants"/>
        </authorList>
    </citation>
    <scope>IDENTIFICATION</scope>
    <source>
        <strain evidence="2">cv. Heinz 1706</strain>
    </source>
</reference>